<dbReference type="EMBL" id="LN854340">
    <property type="protein sequence ID" value="CRY98104.1"/>
    <property type="molecule type" value="Genomic_DNA"/>
</dbReference>
<feature type="domain" description="Iron hydrogenase large subunit C-terminal" evidence="1">
    <location>
        <begin position="7"/>
        <end position="51"/>
    </location>
</feature>
<dbReference type="Gene3D" id="3.40.950.10">
    <property type="entry name" value="Fe-only Hydrogenase (Larger Subunit), Chain L, domain 3"/>
    <property type="match status" value="1"/>
</dbReference>
<sequence>MKEKGSDFEVKAVPCSGTAACEMALMKLKVGRLEGNFIEGMACEGGCVQGAGCLVRSPKNKLDVEKHAKEANDQGRGVVDAVNAAKGITEAPTKAAAKTESKAEKA</sequence>
<reference evidence="2" key="1">
    <citation type="submission" date="2015-06" db="EMBL/GenBank/DDBJ databases">
        <authorList>
            <person name="Joergensen T."/>
        </authorList>
    </citation>
    <scope>NUCLEOTIDE SEQUENCE</scope>
    <source>
        <strain evidence="2">RGRH1846</strain>
    </source>
</reference>
<name>A0A0H5Q9P5_9ZZZZ</name>
<organism evidence="2">
    <name type="scientific">uncultured prokaryote</name>
    <dbReference type="NCBI Taxonomy" id="198431"/>
    <lineage>
        <taxon>unclassified sequences</taxon>
        <taxon>environmental samples</taxon>
    </lineage>
</organism>
<dbReference type="InterPro" id="IPR009016">
    <property type="entry name" value="Fe_hydrogenase"/>
</dbReference>
<dbReference type="InterPro" id="IPR004108">
    <property type="entry name" value="Fe_hydrogenase_lsu_C"/>
</dbReference>
<evidence type="ECO:0000259" key="1">
    <source>
        <dbReference type="Pfam" id="PF02906"/>
    </source>
</evidence>
<dbReference type="SUPFAM" id="SSF53920">
    <property type="entry name" value="Fe-only hydrogenase"/>
    <property type="match status" value="1"/>
</dbReference>
<dbReference type="Pfam" id="PF02906">
    <property type="entry name" value="Fe_hyd_lg_C"/>
    <property type="match status" value="1"/>
</dbReference>
<reference evidence="2" key="2">
    <citation type="submission" date="2015-07" db="EMBL/GenBank/DDBJ databases">
        <title>Plasmids, circular viruses and viroids from rat gut.</title>
        <authorList>
            <person name="Jorgensen T.J."/>
            <person name="Hansen M.A."/>
            <person name="Xu Z."/>
            <person name="Tabak M.A."/>
            <person name="Sorensen S.J."/>
            <person name="Hansen L.H."/>
        </authorList>
    </citation>
    <scope>NUCLEOTIDE SEQUENCE</scope>
    <source>
        <strain evidence="2">RGRH1846</strain>
    </source>
</reference>
<accession>A0A0H5Q9P5</accession>
<proteinExistence type="predicted"/>
<evidence type="ECO:0000313" key="2">
    <source>
        <dbReference type="EMBL" id="CRY98104.1"/>
    </source>
</evidence>
<dbReference type="AlphaFoldDB" id="A0A0H5Q9P5"/>
<protein>
    <recommendedName>
        <fullName evidence="1">Iron hydrogenase large subunit C-terminal domain-containing protein</fullName>
    </recommendedName>
</protein>